<sequence length="82" mass="8661">MTDSLQVPAGTLLHLLAWEISPNPTNRDELVWAVVVDPQHVGGMVRLRGHTCAGPVPDCAGGWCFEAQVSVAAILANTDGAR</sequence>
<dbReference type="Proteomes" id="UP000614915">
    <property type="component" value="Unassembled WGS sequence"/>
</dbReference>
<accession>A0ABS0JAM9</accession>
<comment type="caution">
    <text evidence="1">The sequence shown here is derived from an EMBL/GenBank/DDBJ whole genome shotgun (WGS) entry which is preliminary data.</text>
</comment>
<evidence type="ECO:0000313" key="1">
    <source>
        <dbReference type="EMBL" id="MBG6064114.1"/>
    </source>
</evidence>
<reference evidence="1 2" key="1">
    <citation type="submission" date="2020-11" db="EMBL/GenBank/DDBJ databases">
        <title>Sequencing the genomes of 1000 actinobacteria strains.</title>
        <authorList>
            <person name="Klenk H.-P."/>
        </authorList>
    </citation>
    <scope>NUCLEOTIDE SEQUENCE [LARGE SCALE GENOMIC DNA]</scope>
    <source>
        <strain evidence="1 2">DSM 101692</strain>
    </source>
</reference>
<organism evidence="1 2">
    <name type="scientific">Micromonospora ureilytica</name>
    <dbReference type="NCBI Taxonomy" id="709868"/>
    <lineage>
        <taxon>Bacteria</taxon>
        <taxon>Bacillati</taxon>
        <taxon>Actinomycetota</taxon>
        <taxon>Actinomycetes</taxon>
        <taxon>Micromonosporales</taxon>
        <taxon>Micromonosporaceae</taxon>
        <taxon>Micromonospora</taxon>
    </lineage>
</organism>
<proteinExistence type="predicted"/>
<protein>
    <submittedName>
        <fullName evidence="1">Uncharacterized protein</fullName>
    </submittedName>
</protein>
<name>A0ABS0JAM9_9ACTN</name>
<evidence type="ECO:0000313" key="2">
    <source>
        <dbReference type="Proteomes" id="UP000614915"/>
    </source>
</evidence>
<dbReference type="RefSeq" id="WP_196925402.1">
    <property type="nucleotide sequence ID" value="NZ_JADOTX010000001.1"/>
</dbReference>
<gene>
    <name evidence="1" type="ORF">IW248_000401</name>
</gene>
<keyword evidence="2" id="KW-1185">Reference proteome</keyword>
<dbReference type="EMBL" id="JADOTX010000001">
    <property type="protein sequence ID" value="MBG6064114.1"/>
    <property type="molecule type" value="Genomic_DNA"/>
</dbReference>